<comment type="caution">
    <text evidence="3">The sequence shown here is derived from an EMBL/GenBank/DDBJ whole genome shotgun (WGS) entry which is preliminary data.</text>
</comment>
<dbReference type="STRING" id="1291734.FD02_GL000702"/>
<dbReference type="AlphaFoldDB" id="A0A0R1JN94"/>
<evidence type="ECO:0000313" key="4">
    <source>
        <dbReference type="Proteomes" id="UP000051804"/>
    </source>
</evidence>
<accession>A0A0R1JN94</accession>
<dbReference type="PATRIC" id="fig|1291734.4.peg.730"/>
<dbReference type="InterPro" id="IPR039076">
    <property type="entry name" value="DivIC"/>
</dbReference>
<keyword evidence="2" id="KW-0472">Membrane</keyword>
<gene>
    <name evidence="3" type="ORF">FD02_GL000702</name>
</gene>
<dbReference type="RefSeq" id="WP_054723726.1">
    <property type="nucleotide sequence ID" value="NZ_AZDJ01000035.1"/>
</dbReference>
<evidence type="ECO:0008006" key="5">
    <source>
        <dbReference type="Google" id="ProtNLM"/>
    </source>
</evidence>
<feature type="transmembrane region" description="Helical" evidence="2">
    <location>
        <begin position="36"/>
        <end position="55"/>
    </location>
</feature>
<dbReference type="Proteomes" id="UP000051804">
    <property type="component" value="Unassembled WGS sequence"/>
</dbReference>
<sequence length="132" mass="14478">MQQPAKIHQLRPQQPAAPTKPSLAAQRAHRVHRRRLVLLLATFALVVAVGVGAFIHTQRAIAHSRTTVASAQHTLKKTKATKAALKIQINQLNDEDYLMKLVREKYLVSKKGETVFALPGLAASPTTTSTDK</sequence>
<reference evidence="3 4" key="1">
    <citation type="journal article" date="2015" name="Genome Announc.">
        <title>Expanding the biotechnology potential of lactobacilli through comparative genomics of 213 strains and associated genera.</title>
        <authorList>
            <person name="Sun Z."/>
            <person name="Harris H.M."/>
            <person name="McCann A."/>
            <person name="Guo C."/>
            <person name="Argimon S."/>
            <person name="Zhang W."/>
            <person name="Yang X."/>
            <person name="Jeffery I.B."/>
            <person name="Cooney J.C."/>
            <person name="Kagawa T.F."/>
            <person name="Liu W."/>
            <person name="Song Y."/>
            <person name="Salvetti E."/>
            <person name="Wrobel A."/>
            <person name="Rasinkangas P."/>
            <person name="Parkhill J."/>
            <person name="Rea M.C."/>
            <person name="O'Sullivan O."/>
            <person name="Ritari J."/>
            <person name="Douillard F.P."/>
            <person name="Paul Ross R."/>
            <person name="Yang R."/>
            <person name="Briner A.E."/>
            <person name="Felis G.E."/>
            <person name="de Vos W.M."/>
            <person name="Barrangou R."/>
            <person name="Klaenhammer T.R."/>
            <person name="Caufield P.W."/>
            <person name="Cui Y."/>
            <person name="Zhang H."/>
            <person name="O'Toole P.W."/>
        </authorList>
    </citation>
    <scope>NUCLEOTIDE SEQUENCE [LARGE SCALE GENOMIC DNA]</scope>
    <source>
        <strain evidence="3 4">JCM 17158</strain>
    </source>
</reference>
<evidence type="ECO:0000313" key="3">
    <source>
        <dbReference type="EMBL" id="KRK70009.1"/>
    </source>
</evidence>
<dbReference type="OrthoDB" id="2151746at2"/>
<proteinExistence type="predicted"/>
<name>A0A0R1JN94_9LACO</name>
<dbReference type="PANTHER" id="PTHR40027:SF1">
    <property type="entry name" value="CELL DIVISION PROTEIN DIVIC"/>
    <property type="match status" value="1"/>
</dbReference>
<dbReference type="EMBL" id="AZDJ01000035">
    <property type="protein sequence ID" value="KRK70009.1"/>
    <property type="molecule type" value="Genomic_DNA"/>
</dbReference>
<evidence type="ECO:0000256" key="2">
    <source>
        <dbReference type="SAM" id="Phobius"/>
    </source>
</evidence>
<organism evidence="3 4">
    <name type="scientific">Lacticaseibacillus nasuensis JCM 17158</name>
    <dbReference type="NCBI Taxonomy" id="1291734"/>
    <lineage>
        <taxon>Bacteria</taxon>
        <taxon>Bacillati</taxon>
        <taxon>Bacillota</taxon>
        <taxon>Bacilli</taxon>
        <taxon>Lactobacillales</taxon>
        <taxon>Lactobacillaceae</taxon>
        <taxon>Lacticaseibacillus</taxon>
    </lineage>
</organism>
<keyword evidence="2" id="KW-0812">Transmembrane</keyword>
<dbReference type="PANTHER" id="PTHR40027">
    <property type="entry name" value="CELL DIVISION PROTEIN DIVIC"/>
    <property type="match status" value="1"/>
</dbReference>
<dbReference type="GO" id="GO:0051301">
    <property type="term" value="P:cell division"/>
    <property type="evidence" value="ECO:0007669"/>
    <property type="project" value="InterPro"/>
</dbReference>
<keyword evidence="2" id="KW-1133">Transmembrane helix</keyword>
<keyword evidence="4" id="KW-1185">Reference proteome</keyword>
<dbReference type="InterPro" id="IPR007060">
    <property type="entry name" value="FtsL/DivIC"/>
</dbReference>
<protein>
    <recommendedName>
        <fullName evidence="5">Septum formation initiator</fullName>
    </recommendedName>
</protein>
<dbReference type="Pfam" id="PF04977">
    <property type="entry name" value="DivIC"/>
    <property type="match status" value="1"/>
</dbReference>
<feature type="region of interest" description="Disordered" evidence="1">
    <location>
        <begin position="1"/>
        <end position="23"/>
    </location>
</feature>
<evidence type="ECO:0000256" key="1">
    <source>
        <dbReference type="SAM" id="MobiDB-lite"/>
    </source>
</evidence>